<sequence length="111" mass="13383">MLQFFYTGELEKNLTESQLEEIFVIAHEYRVARLIYKCEIVMSTFIDTKNILKYFKIINVYDAPILERGCKNYIRDNKEFFLKTKEWEEVEKIFPKLAFKILKSAMHELSN</sequence>
<keyword evidence="2" id="KW-1185">Reference proteome</keyword>
<reference evidence="1" key="1">
    <citation type="submission" date="2023-11" db="EMBL/GenBank/DDBJ databases">
        <authorList>
            <person name="Poullet M."/>
        </authorList>
    </citation>
    <scope>NUCLEOTIDE SEQUENCE</scope>
    <source>
        <strain evidence="1">E1834</strain>
    </source>
</reference>
<dbReference type="Proteomes" id="UP001497535">
    <property type="component" value="Unassembled WGS sequence"/>
</dbReference>
<dbReference type="EMBL" id="CAVMJV010000018">
    <property type="protein sequence ID" value="CAK5062879.1"/>
    <property type="molecule type" value="Genomic_DNA"/>
</dbReference>
<name>A0ACB0YVE1_MELEN</name>
<proteinExistence type="predicted"/>
<organism evidence="1 2">
    <name type="scientific">Meloidogyne enterolobii</name>
    <name type="common">Root-knot nematode worm</name>
    <name type="synonym">Meloidogyne mayaguensis</name>
    <dbReference type="NCBI Taxonomy" id="390850"/>
    <lineage>
        <taxon>Eukaryota</taxon>
        <taxon>Metazoa</taxon>
        <taxon>Ecdysozoa</taxon>
        <taxon>Nematoda</taxon>
        <taxon>Chromadorea</taxon>
        <taxon>Rhabditida</taxon>
        <taxon>Tylenchina</taxon>
        <taxon>Tylenchomorpha</taxon>
        <taxon>Tylenchoidea</taxon>
        <taxon>Meloidogynidae</taxon>
        <taxon>Meloidogyninae</taxon>
        <taxon>Meloidogyne</taxon>
    </lineage>
</organism>
<evidence type="ECO:0000313" key="2">
    <source>
        <dbReference type="Proteomes" id="UP001497535"/>
    </source>
</evidence>
<accession>A0ACB0YVE1</accession>
<evidence type="ECO:0000313" key="1">
    <source>
        <dbReference type="EMBL" id="CAK5062879.1"/>
    </source>
</evidence>
<protein>
    <submittedName>
        <fullName evidence="1">Uncharacterized protein</fullName>
    </submittedName>
</protein>
<comment type="caution">
    <text evidence="1">The sequence shown here is derived from an EMBL/GenBank/DDBJ whole genome shotgun (WGS) entry which is preliminary data.</text>
</comment>
<gene>
    <name evidence="1" type="ORF">MENTE1834_LOCUS16619</name>
</gene>